<dbReference type="InterPro" id="IPR032710">
    <property type="entry name" value="NTF2-like_dom_sf"/>
</dbReference>
<organism evidence="2 3">
    <name type="scientific">Nonomuraea aridisoli</name>
    <dbReference type="NCBI Taxonomy" id="2070368"/>
    <lineage>
        <taxon>Bacteria</taxon>
        <taxon>Bacillati</taxon>
        <taxon>Actinomycetota</taxon>
        <taxon>Actinomycetes</taxon>
        <taxon>Streptosporangiales</taxon>
        <taxon>Streptosporangiaceae</taxon>
        <taxon>Nonomuraea</taxon>
    </lineage>
</organism>
<feature type="domain" description="SnoaL-like" evidence="1">
    <location>
        <begin position="13"/>
        <end position="104"/>
    </location>
</feature>
<protein>
    <submittedName>
        <fullName evidence="2">Nuclear transport factor 2 family protein</fullName>
    </submittedName>
</protein>
<dbReference type="Proteomes" id="UP000249304">
    <property type="component" value="Unassembled WGS sequence"/>
</dbReference>
<accession>A0A2W2FE74</accession>
<dbReference type="Pfam" id="PF12680">
    <property type="entry name" value="SnoaL_2"/>
    <property type="match status" value="1"/>
</dbReference>
<sequence length="121" mass="12846">MPMTSRPSDIAVAFIDAFARRDTAALAGYVADDIVFESPQVRLAGADAVVTAVGEFAQAVTGVSNVSVVGDDERAMIMYDMETGPFGVIRAVDNIVVRNGKIVSDLLVFDTYEVRKATKGA</sequence>
<dbReference type="AlphaFoldDB" id="A0A2W2FE74"/>
<keyword evidence="3" id="KW-1185">Reference proteome</keyword>
<reference evidence="2 3" key="1">
    <citation type="submission" date="2018-01" db="EMBL/GenBank/DDBJ databases">
        <title>Draft genome sequence of Nonomuraea sp. KC333.</title>
        <authorList>
            <person name="Sahin N."/>
            <person name="Saygin H."/>
            <person name="Ay H."/>
        </authorList>
    </citation>
    <scope>NUCLEOTIDE SEQUENCE [LARGE SCALE GENOMIC DNA]</scope>
    <source>
        <strain evidence="2 3">KC333</strain>
    </source>
</reference>
<name>A0A2W2FE74_9ACTN</name>
<dbReference type="OrthoDB" id="4225995at2"/>
<dbReference type="SUPFAM" id="SSF54427">
    <property type="entry name" value="NTF2-like"/>
    <property type="match status" value="1"/>
</dbReference>
<dbReference type="InterPro" id="IPR037401">
    <property type="entry name" value="SnoaL-like"/>
</dbReference>
<gene>
    <name evidence="2" type="ORF">C1J01_00570</name>
</gene>
<evidence type="ECO:0000313" key="2">
    <source>
        <dbReference type="EMBL" id="PZG23750.1"/>
    </source>
</evidence>
<comment type="caution">
    <text evidence="2">The sequence shown here is derived from an EMBL/GenBank/DDBJ whole genome shotgun (WGS) entry which is preliminary data.</text>
</comment>
<evidence type="ECO:0000313" key="3">
    <source>
        <dbReference type="Proteomes" id="UP000249304"/>
    </source>
</evidence>
<dbReference type="EMBL" id="POUD01000001">
    <property type="protein sequence ID" value="PZG23750.1"/>
    <property type="molecule type" value="Genomic_DNA"/>
</dbReference>
<proteinExistence type="predicted"/>
<dbReference type="Gene3D" id="3.10.450.50">
    <property type="match status" value="1"/>
</dbReference>
<evidence type="ECO:0000259" key="1">
    <source>
        <dbReference type="Pfam" id="PF12680"/>
    </source>
</evidence>